<sequence length="216" mass="23720">MDKATVAVFDFDGTITTRDTLPLFVDFVKGRGAFALAMLRRLPALWQYGIDRLGGKTADLSSVKEALLSPCFSGIACDDMQVTAQDFAAVVDGCLNRRVMQALRTHQEAGHQVAIASASPSVWIEPWASHHGISVVIATRMAVTDTGGKHRFTGLFEGANCNGEEKRRRVEAVYPREHFRLVAYGNSRGDYPLLRYAHEAYLCTSRAITPFVAAPE</sequence>
<dbReference type="InterPro" id="IPR023214">
    <property type="entry name" value="HAD_sf"/>
</dbReference>
<dbReference type="PANTHER" id="PTHR43344">
    <property type="entry name" value="PHOSPHOSERINE PHOSPHATASE"/>
    <property type="match status" value="1"/>
</dbReference>
<dbReference type="GO" id="GO:0000287">
    <property type="term" value="F:magnesium ion binding"/>
    <property type="evidence" value="ECO:0007669"/>
    <property type="project" value="TreeGrafter"/>
</dbReference>
<dbReference type="Gene3D" id="1.20.1440.100">
    <property type="entry name" value="SG protein - dephosphorylation function"/>
    <property type="match status" value="1"/>
</dbReference>
<comment type="caution">
    <text evidence="1">The sequence shown here is derived from an EMBL/GenBank/DDBJ whole genome shotgun (WGS) entry which is preliminary data.</text>
</comment>
<accession>A0A9D2AR34</accession>
<dbReference type="AlphaFoldDB" id="A0A9D2AR34"/>
<dbReference type="InterPro" id="IPR006385">
    <property type="entry name" value="HAD_hydro_SerB1"/>
</dbReference>
<name>A0A9D2AR34_9BACT</name>
<keyword evidence="1" id="KW-0378">Hydrolase</keyword>
<dbReference type="NCBIfam" id="TIGR01488">
    <property type="entry name" value="HAD-SF-IB"/>
    <property type="match status" value="1"/>
</dbReference>
<protein>
    <submittedName>
        <fullName evidence="1">Haloacid dehalogenase-like hydrolase</fullName>
    </submittedName>
</protein>
<dbReference type="SUPFAM" id="SSF56784">
    <property type="entry name" value="HAD-like"/>
    <property type="match status" value="1"/>
</dbReference>
<dbReference type="Pfam" id="PF12710">
    <property type="entry name" value="HAD"/>
    <property type="match status" value="1"/>
</dbReference>
<dbReference type="NCBIfam" id="TIGR01490">
    <property type="entry name" value="HAD-SF-IB-hyp1"/>
    <property type="match status" value="1"/>
</dbReference>
<dbReference type="GO" id="GO:0006564">
    <property type="term" value="P:L-serine biosynthetic process"/>
    <property type="evidence" value="ECO:0007669"/>
    <property type="project" value="TreeGrafter"/>
</dbReference>
<dbReference type="InterPro" id="IPR036412">
    <property type="entry name" value="HAD-like_sf"/>
</dbReference>
<proteinExistence type="predicted"/>
<dbReference type="Gene3D" id="3.40.50.1000">
    <property type="entry name" value="HAD superfamily/HAD-like"/>
    <property type="match status" value="1"/>
</dbReference>
<evidence type="ECO:0000313" key="1">
    <source>
        <dbReference type="EMBL" id="HIX45956.1"/>
    </source>
</evidence>
<reference evidence="1" key="1">
    <citation type="journal article" date="2021" name="PeerJ">
        <title>Extensive microbial diversity within the chicken gut microbiome revealed by metagenomics and culture.</title>
        <authorList>
            <person name="Gilroy R."/>
            <person name="Ravi A."/>
            <person name="Getino M."/>
            <person name="Pursley I."/>
            <person name="Horton D.L."/>
            <person name="Alikhan N.F."/>
            <person name="Baker D."/>
            <person name="Gharbi K."/>
            <person name="Hall N."/>
            <person name="Watson M."/>
            <person name="Adriaenssens E.M."/>
            <person name="Foster-Nyarko E."/>
            <person name="Jarju S."/>
            <person name="Secka A."/>
            <person name="Antonio M."/>
            <person name="Oren A."/>
            <person name="Chaudhuri R.R."/>
            <person name="La Ragione R."/>
            <person name="Hildebrand F."/>
            <person name="Pallen M.J."/>
        </authorList>
    </citation>
    <scope>NUCLEOTIDE SEQUENCE</scope>
    <source>
        <strain evidence="1">ChiHjej12B11-16260</strain>
    </source>
</reference>
<dbReference type="EMBL" id="DXFB01000180">
    <property type="protein sequence ID" value="HIX45956.1"/>
    <property type="molecule type" value="Genomic_DNA"/>
</dbReference>
<dbReference type="InterPro" id="IPR050582">
    <property type="entry name" value="HAD-like_SerB"/>
</dbReference>
<reference evidence="1" key="2">
    <citation type="submission" date="2021-04" db="EMBL/GenBank/DDBJ databases">
        <authorList>
            <person name="Gilroy R."/>
        </authorList>
    </citation>
    <scope>NUCLEOTIDE SEQUENCE</scope>
    <source>
        <strain evidence="1">ChiHjej12B11-16260</strain>
    </source>
</reference>
<dbReference type="GO" id="GO:0005737">
    <property type="term" value="C:cytoplasm"/>
    <property type="evidence" value="ECO:0007669"/>
    <property type="project" value="TreeGrafter"/>
</dbReference>
<organism evidence="1 2">
    <name type="scientific">Candidatus Barnesiella excrementipullorum</name>
    <dbReference type="NCBI Taxonomy" id="2838479"/>
    <lineage>
        <taxon>Bacteria</taxon>
        <taxon>Pseudomonadati</taxon>
        <taxon>Bacteroidota</taxon>
        <taxon>Bacteroidia</taxon>
        <taxon>Bacteroidales</taxon>
        <taxon>Barnesiellaceae</taxon>
        <taxon>Barnesiella</taxon>
    </lineage>
</organism>
<gene>
    <name evidence="1" type="ORF">H9982_07020</name>
</gene>
<dbReference type="PANTHER" id="PTHR43344:SF14">
    <property type="entry name" value="HAD-IB FAMILY HYDROLASE"/>
    <property type="match status" value="1"/>
</dbReference>
<evidence type="ECO:0000313" key="2">
    <source>
        <dbReference type="Proteomes" id="UP000824246"/>
    </source>
</evidence>
<dbReference type="GO" id="GO:0036424">
    <property type="term" value="F:L-phosphoserine phosphatase activity"/>
    <property type="evidence" value="ECO:0007669"/>
    <property type="project" value="TreeGrafter"/>
</dbReference>
<dbReference type="Proteomes" id="UP000824246">
    <property type="component" value="Unassembled WGS sequence"/>
</dbReference>